<keyword evidence="1" id="KW-0805">Transcription regulation</keyword>
<organism evidence="6 7">
    <name type="scientific">Neoroseomonas eburnea</name>
    <dbReference type="NCBI Taxonomy" id="1346889"/>
    <lineage>
        <taxon>Bacteria</taxon>
        <taxon>Pseudomonadati</taxon>
        <taxon>Pseudomonadota</taxon>
        <taxon>Alphaproteobacteria</taxon>
        <taxon>Acetobacterales</taxon>
        <taxon>Acetobacteraceae</taxon>
        <taxon>Neoroseomonas</taxon>
    </lineage>
</organism>
<dbReference type="SUPFAM" id="SSF46689">
    <property type="entry name" value="Homeodomain-like"/>
    <property type="match status" value="1"/>
</dbReference>
<dbReference type="PANTHER" id="PTHR30055:SF223">
    <property type="entry name" value="HTH-TYPE TRANSCRIPTIONAL REGULATOR UIDR"/>
    <property type="match status" value="1"/>
</dbReference>
<proteinExistence type="predicted"/>
<sequence>MSATAELLARRRLTEADRARVLREAAEAVFLRDGYAAAHMDEVARVAGMSKRTLYQHYPSKEALFEAVMQECLAPIGVDPEMENLPDLAAALRGMLMSFVRQLFEPRQIAIFRLVIAEVKRSPELADAFHRAGPGRGASSLERRLAVEMERGRLRLRDARQAARMLFTMALGAAHMWLLLGLQDAPDEAAMERVVNEAVEVFLHGALAAPTA</sequence>
<evidence type="ECO:0000313" key="6">
    <source>
        <dbReference type="EMBL" id="MBR0681536.1"/>
    </source>
</evidence>
<gene>
    <name evidence="6" type="ORF">GXW74_13655</name>
</gene>
<evidence type="ECO:0000313" key="7">
    <source>
        <dbReference type="Proteomes" id="UP001138709"/>
    </source>
</evidence>
<keyword evidence="2 4" id="KW-0238">DNA-binding</keyword>
<dbReference type="RefSeq" id="WP_211847065.1">
    <property type="nucleotide sequence ID" value="NZ_JAAEDL010000012.1"/>
</dbReference>
<dbReference type="Pfam" id="PF14246">
    <property type="entry name" value="TetR_C_7"/>
    <property type="match status" value="1"/>
</dbReference>
<dbReference type="Gene3D" id="1.10.357.10">
    <property type="entry name" value="Tetracycline Repressor, domain 2"/>
    <property type="match status" value="1"/>
</dbReference>
<feature type="DNA-binding region" description="H-T-H motif" evidence="4">
    <location>
        <begin position="39"/>
        <end position="58"/>
    </location>
</feature>
<accession>A0A9X9XCV0</accession>
<dbReference type="GO" id="GO:0003700">
    <property type="term" value="F:DNA-binding transcription factor activity"/>
    <property type="evidence" value="ECO:0007669"/>
    <property type="project" value="TreeGrafter"/>
</dbReference>
<evidence type="ECO:0000256" key="4">
    <source>
        <dbReference type="PROSITE-ProRule" id="PRU00335"/>
    </source>
</evidence>
<dbReference type="FunFam" id="1.10.10.60:FF:000141">
    <property type="entry name" value="TetR family transcriptional regulator"/>
    <property type="match status" value="1"/>
</dbReference>
<dbReference type="InterPro" id="IPR036271">
    <property type="entry name" value="Tet_transcr_reg_TetR-rel_C_sf"/>
</dbReference>
<dbReference type="GO" id="GO:0000976">
    <property type="term" value="F:transcription cis-regulatory region binding"/>
    <property type="evidence" value="ECO:0007669"/>
    <property type="project" value="TreeGrafter"/>
</dbReference>
<keyword evidence="7" id="KW-1185">Reference proteome</keyword>
<reference evidence="6" key="1">
    <citation type="submission" date="2020-01" db="EMBL/GenBank/DDBJ databases">
        <authorList>
            <person name="Rat A."/>
        </authorList>
    </citation>
    <scope>NUCLEOTIDE SEQUENCE</scope>
    <source>
        <strain evidence="6">LMG 31228</strain>
    </source>
</reference>
<dbReference type="EMBL" id="JAAEDL010000012">
    <property type="protein sequence ID" value="MBR0681536.1"/>
    <property type="molecule type" value="Genomic_DNA"/>
</dbReference>
<evidence type="ECO:0000256" key="2">
    <source>
        <dbReference type="ARBA" id="ARBA00023125"/>
    </source>
</evidence>
<dbReference type="PANTHER" id="PTHR30055">
    <property type="entry name" value="HTH-TYPE TRANSCRIPTIONAL REGULATOR RUTR"/>
    <property type="match status" value="1"/>
</dbReference>
<dbReference type="InterPro" id="IPR050109">
    <property type="entry name" value="HTH-type_TetR-like_transc_reg"/>
</dbReference>
<dbReference type="Proteomes" id="UP001138709">
    <property type="component" value="Unassembled WGS sequence"/>
</dbReference>
<dbReference type="Gene3D" id="1.10.10.60">
    <property type="entry name" value="Homeodomain-like"/>
    <property type="match status" value="1"/>
</dbReference>
<evidence type="ECO:0000259" key="5">
    <source>
        <dbReference type="PROSITE" id="PS50977"/>
    </source>
</evidence>
<reference evidence="6" key="2">
    <citation type="journal article" date="2021" name="Syst. Appl. Microbiol.">
        <title>Roseomonas hellenica sp. nov., isolated from roots of wild-growing Alkanna tinctoria.</title>
        <authorList>
            <person name="Rat A."/>
            <person name="Naranjo H.D."/>
            <person name="Lebbe L."/>
            <person name="Cnockaert M."/>
            <person name="Krigas N."/>
            <person name="Grigoriadou K."/>
            <person name="Maloupa E."/>
            <person name="Willems A."/>
        </authorList>
    </citation>
    <scope>NUCLEOTIDE SEQUENCE</scope>
    <source>
        <strain evidence="6">LMG 31228</strain>
    </source>
</reference>
<dbReference type="Pfam" id="PF00440">
    <property type="entry name" value="TetR_N"/>
    <property type="match status" value="1"/>
</dbReference>
<keyword evidence="3" id="KW-0804">Transcription</keyword>
<dbReference type="AlphaFoldDB" id="A0A9X9XCV0"/>
<protein>
    <submittedName>
        <fullName evidence="6">TetR/AcrR family transcriptional regulator</fullName>
    </submittedName>
</protein>
<dbReference type="InterPro" id="IPR039536">
    <property type="entry name" value="TetR_C_Proteobacteria"/>
</dbReference>
<evidence type="ECO:0000256" key="1">
    <source>
        <dbReference type="ARBA" id="ARBA00023015"/>
    </source>
</evidence>
<dbReference type="PROSITE" id="PS50977">
    <property type="entry name" value="HTH_TETR_2"/>
    <property type="match status" value="1"/>
</dbReference>
<dbReference type="PRINTS" id="PR00455">
    <property type="entry name" value="HTHTETR"/>
</dbReference>
<feature type="domain" description="HTH tetR-type" evidence="5">
    <location>
        <begin position="16"/>
        <end position="76"/>
    </location>
</feature>
<dbReference type="InterPro" id="IPR009057">
    <property type="entry name" value="Homeodomain-like_sf"/>
</dbReference>
<dbReference type="InterPro" id="IPR001647">
    <property type="entry name" value="HTH_TetR"/>
</dbReference>
<name>A0A9X9XCV0_9PROT</name>
<evidence type="ECO:0000256" key="3">
    <source>
        <dbReference type="ARBA" id="ARBA00023163"/>
    </source>
</evidence>
<comment type="caution">
    <text evidence="6">The sequence shown here is derived from an EMBL/GenBank/DDBJ whole genome shotgun (WGS) entry which is preliminary data.</text>
</comment>
<dbReference type="SUPFAM" id="SSF48498">
    <property type="entry name" value="Tetracyclin repressor-like, C-terminal domain"/>
    <property type="match status" value="1"/>
</dbReference>